<organism evidence="1">
    <name type="scientific">marine sediment metagenome</name>
    <dbReference type="NCBI Taxonomy" id="412755"/>
    <lineage>
        <taxon>unclassified sequences</taxon>
        <taxon>metagenomes</taxon>
        <taxon>ecological metagenomes</taxon>
    </lineage>
</organism>
<protein>
    <submittedName>
        <fullName evidence="1">Uncharacterized protein</fullName>
    </submittedName>
</protein>
<dbReference type="EMBL" id="LAZR01067252">
    <property type="protein sequence ID" value="KKK51965.1"/>
    <property type="molecule type" value="Genomic_DNA"/>
</dbReference>
<proteinExistence type="predicted"/>
<accession>A0A0F8WUA9</accession>
<feature type="non-terminal residue" evidence="1">
    <location>
        <position position="1"/>
    </location>
</feature>
<feature type="non-terminal residue" evidence="1">
    <location>
        <position position="343"/>
    </location>
</feature>
<evidence type="ECO:0000313" key="1">
    <source>
        <dbReference type="EMBL" id="KKK51965.1"/>
    </source>
</evidence>
<dbReference type="AlphaFoldDB" id="A0A0F8WUA9"/>
<gene>
    <name evidence="1" type="ORF">LCGC14_3109680</name>
</gene>
<name>A0A0F8WUA9_9ZZZZ</name>
<comment type="caution">
    <text evidence="1">The sequence shown here is derived from an EMBL/GenBank/DDBJ whole genome shotgun (WGS) entry which is preliminary data.</text>
</comment>
<reference evidence="1" key="1">
    <citation type="journal article" date="2015" name="Nature">
        <title>Complex archaea that bridge the gap between prokaryotes and eukaryotes.</title>
        <authorList>
            <person name="Spang A."/>
            <person name="Saw J.H."/>
            <person name="Jorgensen S.L."/>
            <person name="Zaremba-Niedzwiedzka K."/>
            <person name="Martijn J."/>
            <person name="Lind A.E."/>
            <person name="van Eijk R."/>
            <person name="Schleper C."/>
            <person name="Guy L."/>
            <person name="Ettema T.J."/>
        </authorList>
    </citation>
    <scope>NUCLEOTIDE SEQUENCE</scope>
</reference>
<sequence length="343" mass="33644">TLSTAAQPNITSLGTLTILQVDNIRINGNTIDSTAGTDLNITPLAGQQIVLDGTIIIDAGVVTGATSITSTSLVGALTGNATTATALETARTIGGTSFDGTANIVPGTITVADTTDATAFVALWESATGDLAPKSDLGLTYNASTAALTATTFSGALSGNATTATALATARTIGGVSFDGSANIVPTTIAVTDTVDTTCFVGLWESATGDLLPQTDLGLTYNAGTAVLTTTTFSGALSGNASTATILATARDINGVSFDGSANITVTAAAGTLTGTTLKSTVVTSSLTTVGTLGSGAISSGFGNIDNGSSTLDTGALTATTVTFTGLMTLSSNLWLGNSGQLN</sequence>